<keyword evidence="2" id="KW-1185">Reference proteome</keyword>
<organism evidence="1 2">
    <name type="scientific">Peribacillus deserti</name>
    <dbReference type="NCBI Taxonomy" id="673318"/>
    <lineage>
        <taxon>Bacteria</taxon>
        <taxon>Bacillati</taxon>
        <taxon>Bacillota</taxon>
        <taxon>Bacilli</taxon>
        <taxon>Bacillales</taxon>
        <taxon>Bacillaceae</taxon>
        <taxon>Peribacillus</taxon>
    </lineage>
</organism>
<proteinExistence type="predicted"/>
<evidence type="ECO:0000313" key="1">
    <source>
        <dbReference type="EMBL" id="PLT28866.1"/>
    </source>
</evidence>
<gene>
    <name evidence="1" type="ORF">CUU66_16085</name>
</gene>
<evidence type="ECO:0000313" key="2">
    <source>
        <dbReference type="Proteomes" id="UP000234748"/>
    </source>
</evidence>
<name>A0A2N5M3C2_9BACI</name>
<sequence length="110" mass="12906">MTVKKLYLLFILLTAALYFVLFSNGMTTSTTSEIKVLKKAHSKDFKEAWIQVIDPNSTYSRVEIKIMVEEPMIWNLIEERTSYLTTYEKNEDNPWVLTFISKMGDEQSLR</sequence>
<reference evidence="1 2" key="1">
    <citation type="submission" date="2017-11" db="EMBL/GenBank/DDBJ databases">
        <title>Comparitive Functional Genomics of Dry Heat Resistant strains isolated from the Viking Spacecraft.</title>
        <authorList>
            <person name="Seuylemezian A."/>
            <person name="Cooper K."/>
            <person name="Vaishampayan P."/>
        </authorList>
    </citation>
    <scope>NUCLEOTIDE SEQUENCE [LARGE SCALE GENOMIC DNA]</scope>
    <source>
        <strain evidence="1 2">V1-29</strain>
    </source>
</reference>
<protein>
    <submittedName>
        <fullName evidence="1">Uncharacterized protein</fullName>
    </submittedName>
</protein>
<dbReference type="RefSeq" id="WP_101643965.1">
    <property type="nucleotide sequence ID" value="NZ_PGUY01000050.1"/>
</dbReference>
<dbReference type="EMBL" id="PGUY01000050">
    <property type="protein sequence ID" value="PLT28866.1"/>
    <property type="molecule type" value="Genomic_DNA"/>
</dbReference>
<dbReference type="OrthoDB" id="2915800at2"/>
<accession>A0A2N5M3C2</accession>
<dbReference type="AlphaFoldDB" id="A0A2N5M3C2"/>
<comment type="caution">
    <text evidence="1">The sequence shown here is derived from an EMBL/GenBank/DDBJ whole genome shotgun (WGS) entry which is preliminary data.</text>
</comment>
<dbReference type="Proteomes" id="UP000234748">
    <property type="component" value="Unassembled WGS sequence"/>
</dbReference>